<sequence>MKITSILSRVFLIGSLLTYQHLIAEDNGWYMSVGYQIGGTQQEIDNKALTQNINTINQVRENAIAMAGSNGLMTLTSRALLGALNHSLSNSYNNQLQGIAKILNTRLQDNNQSFSVQQMQALEQEIMGLSGSANFLKAHSVKPAVDIFNSTNKAFQNALKTSIDALNNVNKINPSSNNTQVKAELQNTITSLNKLLNTANIDITNAIQTTYANTLLTQLQEQVNQSNDSALQTAFKNLLTTYGLSSITKDKNGVIDYVANDNSNSLLSAIKGNSATIDNSNNSTYNNTLTMNIIDSGEQQALNSLISPLQTLAKNAKTQGLAQKFLNLVEGTLNSNAINETTLALNNLYNALRFRALGSVVSKNSEQIISNMLGNVVKPSIFTNENDMLGQIGSGANIIQATSTPATAPTASTATIKSSTNPNELSPAQRMENTQRVALKNNEQYVPTFNIIEQVLKVYNTLNSSKDSIQATSSQGKTLACLFNDTNICNTSSSITTATLNNPQNTNNPTTITLDSVLNGVLSGLSNSISSMSQAISKVNTQEIAQMLFGSQGNVNIGAPQSGLYNSYDCNTANGAMACSKQMAVFYKLINTLNQDAIPTSITDMHNNTQYNDPTAYYKGLQNALGYSNNNGTITLTQNGILQNIFSQLQSQARKIDTLYNTIFSNANNNGQTLDLKDSYTCNNGTCTIKSGSVASKLQELQKEEMAYNEALNNIKNTLAPTSKKTTMIATKPESNSAFTEAINKEVTNLKTALNTKGGADYLNNQGVVKGLLDVFNNLNLGTLNKEQDFKNSTISSGSYTYKESQETHPTFSSDSSIAKTLESKQECVGGNGICHALIAIGNQTLNIAYNGNLQISYTADSNKKVELGTFGNYHNFSLGNTIIQAPNNNTSNGFSALKIPNGTSASIHINVDGTTLTYNVANENGKIVVTPPSSQTTIAVNGGNVATITNSNPIAKKASDEGVLALGIEMSHNYDSFGIATSPAKQIVCGFDNPNEVFKDKCSFAEGKQYLAQLLNAIPTTGATNTNEIISLFGQLVSDLSGRNQYTPEQEVVMQEFFNIINNGMQDLGKATNLDNLGTLLQKISNNTESVQVFNQKLDELLGHGIDNGVQALQKRIASYQDEINNIQALANNYGREPFLNQYAPGKSHQHGVSNGFGINVGYKQFFGNQRIFGFRYYGFFDYGYTSMGIGSEASSANIFVYGAGTDFLWDVFRRTYYTKAINFGFFAGVQVAGATWASSLHKEIVDNWGNSKDIDPTHFQFLFNLGVRTNFSEFKKYTGKMRNRALLHQQGIEFGIKIPTINQAYLNGAGADVKYRRLYTFYINYVTGF</sequence>
<keyword evidence="1" id="KW-0175">Coiled coil</keyword>
<dbReference type="InterPro" id="IPR002718">
    <property type="entry name" value="OMP_Helicobacter"/>
</dbReference>
<accession>I0ELS8</accession>
<keyword evidence="4" id="KW-1185">Reference proteome</keyword>
<feature type="region of interest" description="Disordered" evidence="2">
    <location>
        <begin position="409"/>
        <end position="430"/>
    </location>
</feature>
<dbReference type="RefSeq" id="WP_014660769.1">
    <property type="nucleotide sequence ID" value="NC_017737.1"/>
</dbReference>
<evidence type="ECO:0000256" key="2">
    <source>
        <dbReference type="SAM" id="MobiDB-lite"/>
    </source>
</evidence>
<dbReference type="PRINTS" id="PR01776">
    <property type="entry name" value="HPOMPFAMILY"/>
</dbReference>
<organism evidence="3 4">
    <name type="scientific">Helicobacter cetorum (strain ATCC BAA-429 / MIT 00-7128)</name>
    <dbReference type="NCBI Taxonomy" id="182217"/>
    <lineage>
        <taxon>Bacteria</taxon>
        <taxon>Pseudomonadati</taxon>
        <taxon>Campylobacterota</taxon>
        <taxon>Epsilonproteobacteria</taxon>
        <taxon>Campylobacterales</taxon>
        <taxon>Helicobacteraceae</taxon>
        <taxon>Helicobacter</taxon>
    </lineage>
</organism>
<evidence type="ECO:0000256" key="1">
    <source>
        <dbReference type="SAM" id="Coils"/>
    </source>
</evidence>
<evidence type="ECO:0000313" key="3">
    <source>
        <dbReference type="EMBL" id="AFI03897.1"/>
    </source>
</evidence>
<proteinExistence type="predicted"/>
<dbReference type="PATRIC" id="fig|182217.3.peg.660"/>
<dbReference type="eggNOG" id="COG3170">
    <property type="taxonomic scope" value="Bacteria"/>
</dbReference>
<gene>
    <name evidence="3" type="ordered locus">HCW_03080</name>
</gene>
<feature type="compositionally biased region" description="Polar residues" evidence="2">
    <location>
        <begin position="416"/>
        <end position="430"/>
    </location>
</feature>
<protein>
    <submittedName>
        <fullName evidence="3">Outer membrane protein HopL</fullName>
    </submittedName>
</protein>
<evidence type="ECO:0000313" key="4">
    <source>
        <dbReference type="Proteomes" id="UP000005010"/>
    </source>
</evidence>
<name>I0ELS8_HELC0</name>
<reference evidence="4" key="1">
    <citation type="submission" date="2012-04" db="EMBL/GenBank/DDBJ databases">
        <title>Complete genome sequence of Helicobacter cetorum strain MIT 00-7128.</title>
        <authorList>
            <person name="Kersulyte D."/>
            <person name="Berg D.E."/>
        </authorList>
    </citation>
    <scope>NUCLEOTIDE SEQUENCE [LARGE SCALE GENOMIC DNA]</scope>
    <source>
        <strain evidence="4">MIT 00-7128</strain>
    </source>
</reference>
<dbReference type="Proteomes" id="UP000005010">
    <property type="component" value="Chromosome"/>
</dbReference>
<feature type="coiled-coil region" evidence="1">
    <location>
        <begin position="1111"/>
        <end position="1138"/>
    </location>
</feature>
<dbReference type="EMBL" id="CP003479">
    <property type="protein sequence ID" value="AFI03897.1"/>
    <property type="molecule type" value="Genomic_DNA"/>
</dbReference>
<dbReference type="KEGG" id="hce:HCW_03080"/>
<dbReference type="Pfam" id="PF01856">
    <property type="entry name" value="HP_OMP"/>
    <property type="match status" value="1"/>
</dbReference>
<dbReference type="HOGENOM" id="CLU_266453_0_0_7"/>